<protein>
    <submittedName>
        <fullName evidence="3">CCDC50 N, Trichoplein, CAF-1 p150, DUF3584, and/or APG6 domain containing protein</fullName>
    </submittedName>
</protein>
<dbReference type="PANTHER" id="PTHR22115:SF4">
    <property type="entry name" value="COILED-COIL DOMAIN-CONTAINING PROTEIN"/>
    <property type="match status" value="1"/>
</dbReference>
<dbReference type="OrthoDB" id="9994767at2759"/>
<dbReference type="PANTHER" id="PTHR22115">
    <property type="entry name" value="C3ORF6 PROTEIN-RELATED"/>
    <property type="match status" value="1"/>
</dbReference>
<dbReference type="InterPro" id="IPR039303">
    <property type="entry name" value="CCDC50"/>
</dbReference>
<name>A0A482VA78_ASBVE</name>
<feature type="compositionally biased region" description="Low complexity" evidence="2">
    <location>
        <begin position="288"/>
        <end position="307"/>
    </location>
</feature>
<gene>
    <name evidence="3" type="ORF">BDFB_013026</name>
</gene>
<feature type="coiled-coil region" evidence="1">
    <location>
        <begin position="41"/>
        <end position="117"/>
    </location>
</feature>
<evidence type="ECO:0000313" key="4">
    <source>
        <dbReference type="Proteomes" id="UP000292052"/>
    </source>
</evidence>
<feature type="compositionally biased region" description="Polar residues" evidence="2">
    <location>
        <begin position="257"/>
        <end position="271"/>
    </location>
</feature>
<dbReference type="AlphaFoldDB" id="A0A482VA78"/>
<comment type="caution">
    <text evidence="3">The sequence shown here is derived from an EMBL/GenBank/DDBJ whole genome shotgun (WGS) entry which is preliminary data.</text>
</comment>
<dbReference type="Proteomes" id="UP000292052">
    <property type="component" value="Unassembled WGS sequence"/>
</dbReference>
<organism evidence="3 4">
    <name type="scientific">Asbolus verrucosus</name>
    <name type="common">Desert ironclad beetle</name>
    <dbReference type="NCBI Taxonomy" id="1661398"/>
    <lineage>
        <taxon>Eukaryota</taxon>
        <taxon>Metazoa</taxon>
        <taxon>Ecdysozoa</taxon>
        <taxon>Arthropoda</taxon>
        <taxon>Hexapoda</taxon>
        <taxon>Insecta</taxon>
        <taxon>Pterygota</taxon>
        <taxon>Neoptera</taxon>
        <taxon>Endopterygota</taxon>
        <taxon>Coleoptera</taxon>
        <taxon>Polyphaga</taxon>
        <taxon>Cucujiformia</taxon>
        <taxon>Tenebrionidae</taxon>
        <taxon>Pimeliinae</taxon>
        <taxon>Asbolus</taxon>
    </lineage>
</organism>
<evidence type="ECO:0000256" key="1">
    <source>
        <dbReference type="SAM" id="Coils"/>
    </source>
</evidence>
<evidence type="ECO:0000256" key="2">
    <source>
        <dbReference type="SAM" id="MobiDB-lite"/>
    </source>
</evidence>
<proteinExistence type="predicted"/>
<evidence type="ECO:0000313" key="3">
    <source>
        <dbReference type="EMBL" id="RZB40106.1"/>
    </source>
</evidence>
<keyword evidence="1" id="KW-0175">Coiled coil</keyword>
<dbReference type="EMBL" id="QDEB01122194">
    <property type="protein sequence ID" value="RZB40106.1"/>
    <property type="molecule type" value="Genomic_DNA"/>
</dbReference>
<sequence length="357" mass="39890">MALPQSFSHEVSDLYTEPYKSPELLANQFDRIDIAEVGLPLDELTERQIQEERDAELARQLQEQEGSLEDTLLNRDRMLAIEAQDKELAKMLQERERNKARRARERAKQKALAKKQQQLESQQSIANQIMPDDSYSYPADLIPPRTSILRNHPNISDTYALPNQNEDDINYSLPADVLPPQSLIGNNIKSNYSPQKNYDSYALGDKIINSVDSTVRPSVDSDRNTDSVPAIRPNQLDLKCPLNRINKPRYPEPESCDTASGPSTSPGSQHINIAMAIDPTYPKRGMHSSSSFETSSSTVTTSTSSSSPGIVLPPPDISELEDESNVPPYMPIQGQRRTASLEKKQKKKGKDGGCKQQ</sequence>
<accession>A0A482VA78</accession>
<feature type="region of interest" description="Disordered" evidence="2">
    <location>
        <begin position="243"/>
        <end position="357"/>
    </location>
</feature>
<reference evidence="3 4" key="1">
    <citation type="submission" date="2017-03" db="EMBL/GenBank/DDBJ databases">
        <title>Genome of the blue death feigning beetle - Asbolus verrucosus.</title>
        <authorList>
            <person name="Rider S.D."/>
        </authorList>
    </citation>
    <scope>NUCLEOTIDE SEQUENCE [LARGE SCALE GENOMIC DNA]</scope>
    <source>
        <strain evidence="3">Butters</strain>
        <tissue evidence="3">Head and leg muscle</tissue>
    </source>
</reference>
<keyword evidence="4" id="KW-1185">Reference proteome</keyword>